<dbReference type="InterPro" id="IPR000160">
    <property type="entry name" value="GGDEF_dom"/>
</dbReference>
<gene>
    <name evidence="5" type="ORF">OJF2_79470</name>
</gene>
<evidence type="ECO:0000256" key="1">
    <source>
        <dbReference type="ARBA" id="ARBA00012528"/>
    </source>
</evidence>
<evidence type="ECO:0000313" key="5">
    <source>
        <dbReference type="EMBL" id="QEH39332.1"/>
    </source>
</evidence>
<keyword evidence="6" id="KW-1185">Reference proteome</keyword>
<dbReference type="KEGG" id="agv:OJF2_79470"/>
<dbReference type="PANTHER" id="PTHR45138">
    <property type="entry name" value="REGULATORY COMPONENTS OF SENSORY TRANSDUCTION SYSTEM"/>
    <property type="match status" value="1"/>
</dbReference>
<feature type="region of interest" description="Disordered" evidence="3">
    <location>
        <begin position="197"/>
        <end position="233"/>
    </location>
</feature>
<evidence type="ECO:0000256" key="2">
    <source>
        <dbReference type="ARBA" id="ARBA00034247"/>
    </source>
</evidence>
<organism evidence="5 6">
    <name type="scientific">Aquisphaera giovannonii</name>
    <dbReference type="NCBI Taxonomy" id="406548"/>
    <lineage>
        <taxon>Bacteria</taxon>
        <taxon>Pseudomonadati</taxon>
        <taxon>Planctomycetota</taxon>
        <taxon>Planctomycetia</taxon>
        <taxon>Isosphaerales</taxon>
        <taxon>Isosphaeraceae</taxon>
        <taxon>Aquisphaera</taxon>
    </lineage>
</organism>
<evidence type="ECO:0000259" key="4">
    <source>
        <dbReference type="PROSITE" id="PS50887"/>
    </source>
</evidence>
<dbReference type="Gene3D" id="3.30.70.270">
    <property type="match status" value="1"/>
</dbReference>
<dbReference type="InterPro" id="IPR011006">
    <property type="entry name" value="CheY-like_superfamily"/>
</dbReference>
<dbReference type="SUPFAM" id="SSF52172">
    <property type="entry name" value="CheY-like"/>
    <property type="match status" value="1"/>
</dbReference>
<dbReference type="GO" id="GO:0005886">
    <property type="term" value="C:plasma membrane"/>
    <property type="evidence" value="ECO:0007669"/>
    <property type="project" value="TreeGrafter"/>
</dbReference>
<dbReference type="InterPro" id="IPR029787">
    <property type="entry name" value="Nucleotide_cyclase"/>
</dbReference>
<evidence type="ECO:0000313" key="6">
    <source>
        <dbReference type="Proteomes" id="UP000324233"/>
    </source>
</evidence>
<dbReference type="PANTHER" id="PTHR45138:SF9">
    <property type="entry name" value="DIGUANYLATE CYCLASE DGCM-RELATED"/>
    <property type="match status" value="1"/>
</dbReference>
<dbReference type="PROSITE" id="PS50887">
    <property type="entry name" value="GGDEF"/>
    <property type="match status" value="1"/>
</dbReference>
<proteinExistence type="predicted"/>
<dbReference type="GO" id="GO:1902201">
    <property type="term" value="P:negative regulation of bacterial-type flagellum-dependent cell motility"/>
    <property type="evidence" value="ECO:0007669"/>
    <property type="project" value="TreeGrafter"/>
</dbReference>
<keyword evidence="5" id="KW-0614">Plasmid</keyword>
<dbReference type="EMBL" id="CP042999">
    <property type="protein sequence ID" value="QEH39332.1"/>
    <property type="molecule type" value="Genomic_DNA"/>
</dbReference>
<reference evidence="5 6" key="1">
    <citation type="submission" date="2019-08" db="EMBL/GenBank/DDBJ databases">
        <title>Deep-cultivation of Planctomycetes and their phenomic and genomic characterization uncovers novel biology.</title>
        <authorList>
            <person name="Wiegand S."/>
            <person name="Jogler M."/>
            <person name="Boedeker C."/>
            <person name="Pinto D."/>
            <person name="Vollmers J."/>
            <person name="Rivas-Marin E."/>
            <person name="Kohn T."/>
            <person name="Peeters S.H."/>
            <person name="Heuer A."/>
            <person name="Rast P."/>
            <person name="Oberbeckmann S."/>
            <person name="Bunk B."/>
            <person name="Jeske O."/>
            <person name="Meyerdierks A."/>
            <person name="Storesund J.E."/>
            <person name="Kallscheuer N."/>
            <person name="Luecker S."/>
            <person name="Lage O.M."/>
            <person name="Pohl T."/>
            <person name="Merkel B.J."/>
            <person name="Hornburger P."/>
            <person name="Mueller R.-W."/>
            <person name="Bruemmer F."/>
            <person name="Labrenz M."/>
            <person name="Spormann A.M."/>
            <person name="Op den Camp H."/>
            <person name="Overmann J."/>
            <person name="Amann R."/>
            <person name="Jetten M.S.M."/>
            <person name="Mascher T."/>
            <person name="Medema M.H."/>
            <person name="Devos D.P."/>
            <person name="Kaster A.-K."/>
            <person name="Ovreas L."/>
            <person name="Rohde M."/>
            <person name="Galperin M.Y."/>
            <person name="Jogler C."/>
        </authorList>
    </citation>
    <scope>NUCLEOTIDE SEQUENCE [LARGE SCALE GENOMIC DNA]</scope>
    <source>
        <strain evidence="5 6">OJF2</strain>
        <plasmid evidence="6">pojf2_2</plasmid>
    </source>
</reference>
<feature type="domain" description="GGDEF" evidence="4">
    <location>
        <begin position="1"/>
        <end position="44"/>
    </location>
</feature>
<dbReference type="InterPro" id="IPR050469">
    <property type="entry name" value="Diguanylate_Cyclase"/>
</dbReference>
<name>A0A5B9WFI2_9BACT</name>
<comment type="catalytic activity">
    <reaction evidence="2">
        <text>2 GTP = 3',3'-c-di-GMP + 2 diphosphate</text>
        <dbReference type="Rhea" id="RHEA:24898"/>
        <dbReference type="ChEBI" id="CHEBI:33019"/>
        <dbReference type="ChEBI" id="CHEBI:37565"/>
        <dbReference type="ChEBI" id="CHEBI:58805"/>
        <dbReference type="EC" id="2.7.7.65"/>
    </reaction>
</comment>
<dbReference type="Proteomes" id="UP000324233">
    <property type="component" value="Plasmid pOJF2_2"/>
</dbReference>
<dbReference type="EC" id="2.7.7.65" evidence="1"/>
<dbReference type="InterPro" id="IPR043128">
    <property type="entry name" value="Rev_trsase/Diguanyl_cyclase"/>
</dbReference>
<sequence>MTASFGVATVRGEGAGGDALLAEADQAMYRAKRGGRNRVVHHDDPHPDESMADVLMPHHPTEEAPAPSPGGIANGLVLLIDDHRGYNAPPARRRSSSWRIPRRRMDCPGPPRAWTSSSSMSTCPTWTAWRSAANSSPTRATAEIPLLCLSSALEDGADRALALTLGADAALPKSVGPEELRAVAVALIRARRRSAAGCPASGTKAATPNAGGGCRPSRPAIPGRRVMPDGSPG</sequence>
<dbReference type="GO" id="GO:0043709">
    <property type="term" value="P:cell adhesion involved in single-species biofilm formation"/>
    <property type="evidence" value="ECO:0007669"/>
    <property type="project" value="TreeGrafter"/>
</dbReference>
<evidence type="ECO:0000256" key="3">
    <source>
        <dbReference type="SAM" id="MobiDB-lite"/>
    </source>
</evidence>
<accession>A0A5B9WFI2</accession>
<dbReference type="AlphaFoldDB" id="A0A5B9WFI2"/>
<dbReference type="SUPFAM" id="SSF55073">
    <property type="entry name" value="Nucleotide cyclase"/>
    <property type="match status" value="1"/>
</dbReference>
<protein>
    <recommendedName>
        <fullName evidence="1">diguanylate cyclase</fullName>
        <ecNumber evidence="1">2.7.7.65</ecNumber>
    </recommendedName>
</protein>
<geneLocation type="plasmid" evidence="6">
    <name>pojf2_2</name>
</geneLocation>
<dbReference type="GO" id="GO:0052621">
    <property type="term" value="F:diguanylate cyclase activity"/>
    <property type="evidence" value="ECO:0007669"/>
    <property type="project" value="UniProtKB-EC"/>
</dbReference>